<evidence type="ECO:0000256" key="7">
    <source>
        <dbReference type="ARBA" id="ARBA00022989"/>
    </source>
</evidence>
<dbReference type="InterPro" id="IPR013783">
    <property type="entry name" value="Ig-like_fold"/>
</dbReference>
<dbReference type="PANTHER" id="PTHR11738">
    <property type="entry name" value="MHC CLASS I NK CELL RECEPTOR"/>
    <property type="match status" value="1"/>
</dbReference>
<keyword evidence="3" id="KW-1003">Cell membrane</keyword>
<protein>
    <recommendedName>
        <fullName evidence="13">Natural cytotoxicity triggering receptor 1</fullName>
    </recommendedName>
    <alternativeName>
        <fullName evidence="14">Natural killer cell p46-related protein</fullName>
    </alternativeName>
</protein>
<proteinExistence type="inferred from homology"/>
<dbReference type="InterPro" id="IPR003599">
    <property type="entry name" value="Ig_sub"/>
</dbReference>
<dbReference type="Ensembl" id="ENSSVLT00005028339.1">
    <property type="protein sequence ID" value="ENSSVLP00005025489.1"/>
    <property type="gene ID" value="ENSSVLG00005020048.1"/>
</dbReference>
<evidence type="ECO:0000313" key="17">
    <source>
        <dbReference type="Ensembl" id="ENSSVLP00005025489.1"/>
    </source>
</evidence>
<dbReference type="Gene3D" id="2.60.40.10">
    <property type="entry name" value="Immunoglobulins"/>
    <property type="match status" value="2"/>
</dbReference>
<comment type="similarity">
    <text evidence="2">Belongs to the natural cytotoxicity receptor (NCR) family.</text>
</comment>
<dbReference type="CDD" id="cd16843">
    <property type="entry name" value="IgC2_D1_D2_LILR_KIR_like"/>
    <property type="match status" value="1"/>
</dbReference>
<feature type="domain" description="Immunoglobulin" evidence="16">
    <location>
        <begin position="129"/>
        <end position="211"/>
    </location>
</feature>
<dbReference type="Pfam" id="PF13895">
    <property type="entry name" value="Ig_2"/>
    <property type="match status" value="2"/>
</dbReference>
<organism evidence="17 18">
    <name type="scientific">Sciurus vulgaris</name>
    <name type="common">Eurasian red squirrel</name>
    <dbReference type="NCBI Taxonomy" id="55149"/>
    <lineage>
        <taxon>Eukaryota</taxon>
        <taxon>Metazoa</taxon>
        <taxon>Chordata</taxon>
        <taxon>Craniata</taxon>
        <taxon>Vertebrata</taxon>
        <taxon>Euteleostomi</taxon>
        <taxon>Mammalia</taxon>
        <taxon>Eutheria</taxon>
        <taxon>Euarchontoglires</taxon>
        <taxon>Glires</taxon>
        <taxon>Rodentia</taxon>
        <taxon>Sciuromorpha</taxon>
        <taxon>Sciuridae</taxon>
        <taxon>Sciurinae</taxon>
        <taxon>Sciurini</taxon>
        <taxon>Sciurus</taxon>
    </lineage>
</organism>
<dbReference type="SMART" id="SM00409">
    <property type="entry name" value="IG"/>
    <property type="match status" value="2"/>
</dbReference>
<comment type="subcellular location">
    <subcellularLocation>
        <location evidence="1">Cell membrane</location>
        <topology evidence="1">Single-pass type I membrane protein</topology>
    </subcellularLocation>
</comment>
<dbReference type="GO" id="GO:0005886">
    <property type="term" value="C:plasma membrane"/>
    <property type="evidence" value="ECO:0007669"/>
    <property type="project" value="UniProtKB-SubCell"/>
</dbReference>
<evidence type="ECO:0000256" key="11">
    <source>
        <dbReference type="ARBA" id="ARBA00023180"/>
    </source>
</evidence>
<keyword evidence="9" id="KW-1015">Disulfide bond</keyword>
<gene>
    <name evidence="17" type="primary">NCR1</name>
</gene>
<feature type="domain" description="Immunoglobulin" evidence="16">
    <location>
        <begin position="34"/>
        <end position="118"/>
    </location>
</feature>
<evidence type="ECO:0000256" key="5">
    <source>
        <dbReference type="ARBA" id="ARBA00022729"/>
    </source>
</evidence>
<evidence type="ECO:0000256" key="1">
    <source>
        <dbReference type="ARBA" id="ARBA00004251"/>
    </source>
</evidence>
<keyword evidence="4" id="KW-0812">Transmembrane</keyword>
<sequence length="286" mass="31548">MPLTPAALLCLGLHLSLSTSTQGEVLSRPVIWARPSFLVPKGSPVTLWCWGIREAAEYRLHFEGGLAAQERPKPPGPADKVKFLIPIMTSSTAGRYSCFYRSGELWSEPSDPLDLVVTGMYDTPTLSVQPGPEVALGDSVTFFCHLDMATSTFFLLKEGRPSRTQRSHGRAQAEFPVGPVTAAHQGTYRCFGSYNDHAWSCPSDPVTLLVRDYWDPQLVTTGSGFQKDPTRWDPRAQNLLRIGLASLVLVALAGILVEDWLGRRRAPGTRRAARCKCRRLRTQIPG</sequence>
<feature type="chain" id="PRO_5034839873" description="Natural cytotoxicity triggering receptor 1" evidence="15">
    <location>
        <begin position="24"/>
        <end position="286"/>
    </location>
</feature>
<evidence type="ECO:0000256" key="15">
    <source>
        <dbReference type="SAM" id="SignalP"/>
    </source>
</evidence>
<evidence type="ECO:0000256" key="8">
    <source>
        <dbReference type="ARBA" id="ARBA00023136"/>
    </source>
</evidence>
<keyword evidence="7" id="KW-1133">Transmembrane helix</keyword>
<name>A0A8D2JPK8_SCIVU</name>
<feature type="signal peptide" evidence="15">
    <location>
        <begin position="1"/>
        <end position="23"/>
    </location>
</feature>
<reference evidence="17" key="1">
    <citation type="submission" date="2025-08" db="UniProtKB">
        <authorList>
            <consortium name="Ensembl"/>
        </authorList>
    </citation>
    <scope>IDENTIFICATION</scope>
</reference>
<dbReference type="InterPro" id="IPR036179">
    <property type="entry name" value="Ig-like_dom_sf"/>
</dbReference>
<reference evidence="17" key="2">
    <citation type="submission" date="2025-09" db="UniProtKB">
        <authorList>
            <consortium name="Ensembl"/>
        </authorList>
    </citation>
    <scope>IDENTIFICATION</scope>
</reference>
<keyword evidence="8" id="KW-0472">Membrane</keyword>
<keyword evidence="12" id="KW-0393">Immunoglobulin domain</keyword>
<keyword evidence="5 15" id="KW-0732">Signal</keyword>
<evidence type="ECO:0000256" key="2">
    <source>
        <dbReference type="ARBA" id="ARBA00006531"/>
    </source>
</evidence>
<dbReference type="Proteomes" id="UP000694564">
    <property type="component" value="Chromosome 17"/>
</dbReference>
<dbReference type="GO" id="GO:0002764">
    <property type="term" value="P:immune response-regulating signaling pathway"/>
    <property type="evidence" value="ECO:0007669"/>
    <property type="project" value="TreeGrafter"/>
</dbReference>
<evidence type="ECO:0000256" key="12">
    <source>
        <dbReference type="ARBA" id="ARBA00023319"/>
    </source>
</evidence>
<accession>A0A8D2JPK8</accession>
<dbReference type="GeneTree" id="ENSGT01100000263478"/>
<evidence type="ECO:0000259" key="16">
    <source>
        <dbReference type="SMART" id="SM00409"/>
    </source>
</evidence>
<evidence type="ECO:0000256" key="9">
    <source>
        <dbReference type="ARBA" id="ARBA00023157"/>
    </source>
</evidence>
<evidence type="ECO:0000256" key="4">
    <source>
        <dbReference type="ARBA" id="ARBA00022692"/>
    </source>
</evidence>
<dbReference type="InterPro" id="IPR050412">
    <property type="entry name" value="Ig-like_Receptors_ImmuneReg"/>
</dbReference>
<keyword evidence="10" id="KW-0675">Receptor</keyword>
<evidence type="ECO:0000256" key="10">
    <source>
        <dbReference type="ARBA" id="ARBA00023170"/>
    </source>
</evidence>
<evidence type="ECO:0000313" key="18">
    <source>
        <dbReference type="Proteomes" id="UP000694564"/>
    </source>
</evidence>
<keyword evidence="18" id="KW-1185">Reference proteome</keyword>
<evidence type="ECO:0000256" key="13">
    <source>
        <dbReference type="ARBA" id="ARBA00040484"/>
    </source>
</evidence>
<dbReference type="AlphaFoldDB" id="A0A8D2JPK8"/>
<evidence type="ECO:0000256" key="14">
    <source>
        <dbReference type="ARBA" id="ARBA00041225"/>
    </source>
</evidence>
<dbReference type="FunFam" id="2.60.40.10:FF:000049">
    <property type="entry name" value="Leukocyte immunoglobulin-like receptor subfamily B member 1"/>
    <property type="match status" value="2"/>
</dbReference>
<keyword evidence="6" id="KW-0677">Repeat</keyword>
<dbReference type="PANTHER" id="PTHR11738:SF14">
    <property type="entry name" value="NATURAL CYTOTOXICITY TRIGGERING RECEPTOR 1"/>
    <property type="match status" value="1"/>
</dbReference>
<dbReference type="SUPFAM" id="SSF48726">
    <property type="entry name" value="Immunoglobulin"/>
    <property type="match status" value="2"/>
</dbReference>
<keyword evidence="11" id="KW-0325">Glycoprotein</keyword>
<evidence type="ECO:0000256" key="6">
    <source>
        <dbReference type="ARBA" id="ARBA00022737"/>
    </source>
</evidence>
<dbReference type="OrthoDB" id="9837647at2759"/>
<evidence type="ECO:0000256" key="3">
    <source>
        <dbReference type="ARBA" id="ARBA00022475"/>
    </source>
</evidence>